<name>A0A975YQ39_9VIBR</name>
<reference evidence="2" key="1">
    <citation type="submission" date="2021-06" db="EMBL/GenBank/DDBJ databases">
        <title>Vibrio nov. sp., novel gut bacterium isolated from Yellow Sea oyster.</title>
        <authorList>
            <person name="Muhammad N."/>
            <person name="Nguyen T.H."/>
            <person name="Lee Y.-J."/>
            <person name="Ko J."/>
            <person name="Kim S.-G."/>
        </authorList>
    </citation>
    <scope>NUCLEOTIDE SEQUENCE</scope>
    <source>
        <strain evidence="2">OG9-811</strain>
    </source>
</reference>
<keyword evidence="3" id="KW-1185">Reference proteome</keyword>
<proteinExistence type="predicted"/>
<feature type="region of interest" description="Disordered" evidence="1">
    <location>
        <begin position="43"/>
        <end position="62"/>
    </location>
</feature>
<sequence length="222" mass="25872">MQIELIGQDAISARKALEALALTKRKRFWLLKDLGRWEKRMTRSRIRRQKDTDNQKFEKRKQGEGAVLTSFSNGLEPYVLHDATVLDLTWSRKSKARKAAVHQAGMMETVTAHEHIKAQNKRRGEPDYSAPCTKAQAIALRRLGYRIRRRDGKGWNKPSVRNLEKRLTLGQAGLIIRMMRTGKRKGKQKWKVHTPQRQMLGSKTQKVRERIIRNIEKARVKK</sequence>
<evidence type="ECO:0000313" key="2">
    <source>
        <dbReference type="EMBL" id="QXO19216.1"/>
    </source>
</evidence>
<evidence type="ECO:0008006" key="4">
    <source>
        <dbReference type="Google" id="ProtNLM"/>
    </source>
</evidence>
<organism evidence="2 3">
    <name type="scientific">Vibrio ostreae</name>
    <dbReference type="NCBI Taxonomy" id="2841925"/>
    <lineage>
        <taxon>Bacteria</taxon>
        <taxon>Pseudomonadati</taxon>
        <taxon>Pseudomonadota</taxon>
        <taxon>Gammaproteobacteria</taxon>
        <taxon>Vibrionales</taxon>
        <taxon>Vibrionaceae</taxon>
        <taxon>Vibrio</taxon>
    </lineage>
</organism>
<evidence type="ECO:0000313" key="3">
    <source>
        <dbReference type="Proteomes" id="UP000694232"/>
    </source>
</evidence>
<gene>
    <name evidence="2" type="ORF">KNV97_13605</name>
</gene>
<accession>A0A975YQ39</accession>
<protein>
    <recommendedName>
        <fullName evidence="4">Virion morphogenesis protein</fullName>
    </recommendedName>
</protein>
<evidence type="ECO:0000256" key="1">
    <source>
        <dbReference type="SAM" id="MobiDB-lite"/>
    </source>
</evidence>
<dbReference type="EMBL" id="CP076643">
    <property type="protein sequence ID" value="QXO19216.1"/>
    <property type="molecule type" value="Genomic_DNA"/>
</dbReference>
<dbReference type="Proteomes" id="UP000694232">
    <property type="component" value="Chromosome 1"/>
</dbReference>
<feature type="compositionally biased region" description="Basic and acidic residues" evidence="1">
    <location>
        <begin position="49"/>
        <end position="62"/>
    </location>
</feature>
<dbReference type="AlphaFoldDB" id="A0A975YQ39"/>
<dbReference type="RefSeq" id="WP_218563362.1">
    <property type="nucleotide sequence ID" value="NZ_CP076643.1"/>
</dbReference>
<dbReference type="KEGG" id="vos:KNV97_13605"/>